<feature type="compositionally biased region" description="Pro residues" evidence="1">
    <location>
        <begin position="196"/>
        <end position="240"/>
    </location>
</feature>
<dbReference type="InParanoid" id="A0A6I8NHM2"/>
<dbReference type="GeneTree" id="ENSGT00940000161130"/>
<dbReference type="Ensembl" id="ENSOANT00000050678.1">
    <property type="protein sequence ID" value="ENSOANP00000040191.1"/>
    <property type="gene ID" value="ENSOANG00000044056.1"/>
</dbReference>
<evidence type="ECO:0000313" key="3">
    <source>
        <dbReference type="Ensembl" id="ENSOANP00000040191.1"/>
    </source>
</evidence>
<proteinExistence type="predicted"/>
<feature type="compositionally biased region" description="Pro residues" evidence="1">
    <location>
        <begin position="464"/>
        <end position="473"/>
    </location>
</feature>
<accession>A0A6I8NHM2</accession>
<keyword evidence="4" id="KW-1185">Reference proteome</keyword>
<sequence>MDGKTKKVEEVAQRLARAVAGGDEEAAVSCAAWLAGQRASLAVKLKTDADQKPEIRLWVTVEDPQMQNLSIWLTLRPDMTLASVKDMVFLEYGFPPGLQQWVIGRRLPRDEDTLLAHGLKRDGQAAFLYLLSARRANLCQRDLQRQRQLRALQDLGFGDITLQSRGQGETAGTGGPPPGPAVGSPQVDADPGNPVVRPPPAPRRHPPSLPPSLPPPNPALPPSPGPPPSNLAHPPPPAPRLPRSHPALPPPPGRWVGSAPAAPSSTSRRARAARSAAGPGPRTTGCPPPTGPTATSAPASAPRRTPSAATTRGSSGGRRGTTRSWWRWTPRTWCPPTGPWTAPSASPPWSPARGWCSASASTPSAGTACWAPSATARKRRCPAPTSTPSTPARGNSRSGRSGRWRAPRTTSGSWSWGSAWPSAAAPPASTAGRPTAAGGASATAPGTPSSAPSADASTASSARCPPPVPPSPAPAAGRRGRCEIVGSDPVIGPGASGERLLSAGHRTERRGGGGFRPTG</sequence>
<dbReference type="GO" id="GO:0097039">
    <property type="term" value="P:protein linear polyubiquitination"/>
    <property type="evidence" value="ECO:0000318"/>
    <property type="project" value="GO_Central"/>
</dbReference>
<feature type="compositionally biased region" description="Low complexity" evidence="1">
    <location>
        <begin position="257"/>
        <end position="285"/>
    </location>
</feature>
<evidence type="ECO:0000259" key="2">
    <source>
        <dbReference type="Pfam" id="PF25393"/>
    </source>
</evidence>
<feature type="compositionally biased region" description="Low complexity" evidence="1">
    <location>
        <begin position="407"/>
        <end position="463"/>
    </location>
</feature>
<name>A0A6I8NHM2_ORNAN</name>
<dbReference type="OMA" id="RWTPRTW"/>
<dbReference type="AlphaFoldDB" id="A0A6I8NHM2"/>
<reference evidence="3" key="1">
    <citation type="submission" date="2025-08" db="UniProtKB">
        <authorList>
            <consortium name="Ensembl"/>
        </authorList>
    </citation>
    <scope>IDENTIFICATION</scope>
    <source>
        <strain evidence="3">Glennie</strain>
    </source>
</reference>
<feature type="domain" description="HOIL-1/Sharpin LUBAC thetering" evidence="2">
    <location>
        <begin position="10"/>
        <end position="49"/>
    </location>
</feature>
<dbReference type="GO" id="GO:0004842">
    <property type="term" value="F:ubiquitin-protein transferase activity"/>
    <property type="evidence" value="ECO:0000318"/>
    <property type="project" value="GO_Central"/>
</dbReference>
<evidence type="ECO:0000313" key="4">
    <source>
        <dbReference type="Proteomes" id="UP000002279"/>
    </source>
</evidence>
<feature type="compositionally biased region" description="Low complexity" evidence="1">
    <location>
        <begin position="351"/>
        <end position="368"/>
    </location>
</feature>
<reference evidence="3" key="2">
    <citation type="submission" date="2025-09" db="UniProtKB">
        <authorList>
            <consortium name="Ensembl"/>
        </authorList>
    </citation>
    <scope>IDENTIFICATION</scope>
    <source>
        <strain evidence="3">Glennie</strain>
    </source>
</reference>
<dbReference type="GO" id="GO:0043161">
    <property type="term" value="P:proteasome-mediated ubiquitin-dependent protein catabolic process"/>
    <property type="evidence" value="ECO:0000318"/>
    <property type="project" value="GO_Central"/>
</dbReference>
<dbReference type="GO" id="GO:0043130">
    <property type="term" value="F:ubiquitin binding"/>
    <property type="evidence" value="ECO:0000318"/>
    <property type="project" value="GO_Central"/>
</dbReference>
<dbReference type="Gene3D" id="3.10.20.90">
    <property type="entry name" value="Phosphatidylinositol 3-kinase Catalytic Subunit, Chain A, domain 1"/>
    <property type="match status" value="1"/>
</dbReference>
<feature type="compositionally biased region" description="Low complexity" evidence="1">
    <location>
        <begin position="181"/>
        <end position="195"/>
    </location>
</feature>
<dbReference type="Bgee" id="ENSOANG00000044056">
    <property type="expression patterns" value="Expressed in heart and 7 other cell types or tissues"/>
</dbReference>
<dbReference type="FunFam" id="3.10.20.90:FF:000140">
    <property type="entry name" value="RanBP-type and C3HC4-type zinc finger-containing protein 1"/>
    <property type="match status" value="1"/>
</dbReference>
<dbReference type="GO" id="GO:0043123">
    <property type="term" value="P:positive regulation of canonical NF-kappaB signal transduction"/>
    <property type="evidence" value="ECO:0000318"/>
    <property type="project" value="GO_Central"/>
</dbReference>
<dbReference type="GO" id="GO:0071797">
    <property type="term" value="C:LUBAC complex"/>
    <property type="evidence" value="ECO:0000318"/>
    <property type="project" value="GO_Central"/>
</dbReference>
<feature type="compositionally biased region" description="Low complexity" evidence="1">
    <location>
        <begin position="292"/>
        <end position="313"/>
    </location>
</feature>
<feature type="compositionally biased region" description="Low complexity" evidence="1">
    <location>
        <begin position="382"/>
        <end position="399"/>
    </location>
</feature>
<dbReference type="SUPFAM" id="SSF54236">
    <property type="entry name" value="Ubiquitin-like"/>
    <property type="match status" value="1"/>
</dbReference>
<dbReference type="Proteomes" id="UP000002279">
    <property type="component" value="Unplaced"/>
</dbReference>
<feature type="region of interest" description="Disordered" evidence="1">
    <location>
        <begin position="162"/>
        <end position="519"/>
    </location>
</feature>
<dbReference type="Pfam" id="PF25393">
    <property type="entry name" value="LTM"/>
    <property type="match status" value="1"/>
</dbReference>
<dbReference type="InterPro" id="IPR057468">
    <property type="entry name" value="HOIL-1/Sharpin_LTM"/>
</dbReference>
<feature type="compositionally biased region" description="Low complexity" evidence="1">
    <location>
        <begin position="322"/>
        <end position="344"/>
    </location>
</feature>
<protein>
    <recommendedName>
        <fullName evidence="2">HOIL-1/Sharpin LUBAC thetering domain-containing protein</fullName>
    </recommendedName>
</protein>
<dbReference type="CDD" id="cd01799">
    <property type="entry name" value="Ubl_HOIL1"/>
    <property type="match status" value="1"/>
</dbReference>
<evidence type="ECO:0000256" key="1">
    <source>
        <dbReference type="SAM" id="MobiDB-lite"/>
    </source>
</evidence>
<gene>
    <name evidence="3" type="primary">RBCK1</name>
</gene>
<dbReference type="InterPro" id="IPR029071">
    <property type="entry name" value="Ubiquitin-like_domsf"/>
</dbReference>
<organism evidence="3 4">
    <name type="scientific">Ornithorhynchus anatinus</name>
    <name type="common">Duckbill platypus</name>
    <dbReference type="NCBI Taxonomy" id="9258"/>
    <lineage>
        <taxon>Eukaryota</taxon>
        <taxon>Metazoa</taxon>
        <taxon>Chordata</taxon>
        <taxon>Craniata</taxon>
        <taxon>Vertebrata</taxon>
        <taxon>Euteleostomi</taxon>
        <taxon>Mammalia</taxon>
        <taxon>Monotremata</taxon>
        <taxon>Ornithorhynchidae</taxon>
        <taxon>Ornithorhynchus</taxon>
    </lineage>
</organism>